<feature type="compositionally biased region" description="Polar residues" evidence="10">
    <location>
        <begin position="950"/>
        <end position="961"/>
    </location>
</feature>
<feature type="compositionally biased region" description="Basic and acidic residues" evidence="10">
    <location>
        <begin position="315"/>
        <end position="325"/>
    </location>
</feature>
<evidence type="ECO:0000256" key="5">
    <source>
        <dbReference type="ARBA" id="ARBA00022490"/>
    </source>
</evidence>
<comment type="function">
    <text evidence="9">Microtubule-binding protein that negatively regulates centriole duplication. Binds to and stabilizes microtubules.</text>
</comment>
<feature type="compositionally biased region" description="Polar residues" evidence="10">
    <location>
        <begin position="689"/>
        <end position="707"/>
    </location>
</feature>
<dbReference type="Proteomes" id="UP001286313">
    <property type="component" value="Unassembled WGS sequence"/>
</dbReference>
<feature type="compositionally biased region" description="Basic and acidic residues" evidence="10">
    <location>
        <begin position="1200"/>
        <end position="1214"/>
    </location>
</feature>
<dbReference type="GO" id="GO:0005814">
    <property type="term" value="C:centriole"/>
    <property type="evidence" value="ECO:0007669"/>
    <property type="project" value="UniProtKB-SubCell"/>
</dbReference>
<evidence type="ECO:0000256" key="6">
    <source>
        <dbReference type="ARBA" id="ARBA00022701"/>
    </source>
</evidence>
<feature type="region of interest" description="Disordered" evidence="10">
    <location>
        <begin position="2053"/>
        <end position="2073"/>
    </location>
</feature>
<evidence type="ECO:0000256" key="2">
    <source>
        <dbReference type="ARBA" id="ARBA00004123"/>
    </source>
</evidence>
<feature type="compositionally biased region" description="Polar residues" evidence="10">
    <location>
        <begin position="1216"/>
        <end position="1227"/>
    </location>
</feature>
<feature type="compositionally biased region" description="Basic and acidic residues" evidence="10">
    <location>
        <begin position="497"/>
        <end position="565"/>
    </location>
</feature>
<name>A0AAE1FPX0_PETCI</name>
<dbReference type="PANTHER" id="PTHR32078:SF1">
    <property type="entry name" value="NUCLEAR PROTEIN MDM1"/>
    <property type="match status" value="1"/>
</dbReference>
<feature type="compositionally biased region" description="Low complexity" evidence="10">
    <location>
        <begin position="940"/>
        <end position="949"/>
    </location>
</feature>
<feature type="compositionally biased region" description="Basic and acidic residues" evidence="10">
    <location>
        <begin position="573"/>
        <end position="599"/>
    </location>
</feature>
<feature type="region of interest" description="Disordered" evidence="10">
    <location>
        <begin position="300"/>
        <end position="890"/>
    </location>
</feature>
<evidence type="ECO:0000256" key="10">
    <source>
        <dbReference type="SAM" id="MobiDB-lite"/>
    </source>
</evidence>
<keyword evidence="7" id="KW-0206">Cytoskeleton</keyword>
<feature type="region of interest" description="Disordered" evidence="10">
    <location>
        <begin position="1515"/>
        <end position="1534"/>
    </location>
</feature>
<feature type="compositionally biased region" description="Gly residues" evidence="10">
    <location>
        <begin position="120"/>
        <end position="146"/>
    </location>
</feature>
<feature type="compositionally biased region" description="Low complexity" evidence="10">
    <location>
        <begin position="845"/>
        <end position="869"/>
    </location>
</feature>
<dbReference type="EMBL" id="JAWQEG010001679">
    <property type="protein sequence ID" value="KAK3877430.1"/>
    <property type="molecule type" value="Genomic_DNA"/>
</dbReference>
<proteinExistence type="inferred from homology"/>
<feature type="compositionally biased region" description="Basic and acidic residues" evidence="10">
    <location>
        <begin position="826"/>
        <end position="837"/>
    </location>
</feature>
<feature type="compositionally biased region" description="Basic and acidic residues" evidence="10">
    <location>
        <begin position="655"/>
        <end position="666"/>
    </location>
</feature>
<feature type="compositionally biased region" description="Basic and acidic residues" evidence="10">
    <location>
        <begin position="357"/>
        <end position="378"/>
    </location>
</feature>
<feature type="compositionally biased region" description="Basic and acidic residues" evidence="10">
    <location>
        <begin position="1732"/>
        <end position="1743"/>
    </location>
</feature>
<keyword evidence="6" id="KW-0493">Microtubule</keyword>
<feature type="region of interest" description="Disordered" evidence="10">
    <location>
        <begin position="2367"/>
        <end position="2555"/>
    </location>
</feature>
<dbReference type="Pfam" id="PF15501">
    <property type="entry name" value="MDM1"/>
    <property type="match status" value="1"/>
</dbReference>
<feature type="region of interest" description="Disordered" evidence="10">
    <location>
        <begin position="1664"/>
        <end position="1852"/>
    </location>
</feature>
<organism evidence="11 12">
    <name type="scientific">Petrolisthes cinctipes</name>
    <name type="common">Flat porcelain crab</name>
    <dbReference type="NCBI Taxonomy" id="88211"/>
    <lineage>
        <taxon>Eukaryota</taxon>
        <taxon>Metazoa</taxon>
        <taxon>Ecdysozoa</taxon>
        <taxon>Arthropoda</taxon>
        <taxon>Crustacea</taxon>
        <taxon>Multicrustacea</taxon>
        <taxon>Malacostraca</taxon>
        <taxon>Eumalacostraca</taxon>
        <taxon>Eucarida</taxon>
        <taxon>Decapoda</taxon>
        <taxon>Pleocyemata</taxon>
        <taxon>Anomura</taxon>
        <taxon>Galatheoidea</taxon>
        <taxon>Porcellanidae</taxon>
        <taxon>Petrolisthes</taxon>
    </lineage>
</organism>
<feature type="compositionally biased region" description="Basic and acidic residues" evidence="10">
    <location>
        <begin position="732"/>
        <end position="744"/>
    </location>
</feature>
<dbReference type="GO" id="GO:0005874">
    <property type="term" value="C:microtubule"/>
    <property type="evidence" value="ECO:0007669"/>
    <property type="project" value="UniProtKB-KW"/>
</dbReference>
<comment type="subcellular location">
    <subcellularLocation>
        <location evidence="1">Cytoplasm</location>
        <location evidence="1">Cytoskeleton</location>
        <location evidence="1">Microtubule organizing center</location>
        <location evidence="1">Centrosome</location>
        <location evidence="1">Centriole</location>
    </subcellularLocation>
    <subcellularLocation>
        <location evidence="2">Nucleus</location>
    </subcellularLocation>
</comment>
<feature type="compositionally biased region" description="Basic and acidic residues" evidence="10">
    <location>
        <begin position="17"/>
        <end position="26"/>
    </location>
</feature>
<comment type="similarity">
    <text evidence="3">Belongs to the MDM1 family.</text>
</comment>
<gene>
    <name evidence="11" type="ORF">Pcinc_017852</name>
</gene>
<feature type="compositionally biased region" description="Low complexity" evidence="10">
    <location>
        <begin position="447"/>
        <end position="457"/>
    </location>
</feature>
<evidence type="ECO:0000313" key="12">
    <source>
        <dbReference type="Proteomes" id="UP001286313"/>
    </source>
</evidence>
<dbReference type="GO" id="GO:0008017">
    <property type="term" value="F:microtubule binding"/>
    <property type="evidence" value="ECO:0007669"/>
    <property type="project" value="InterPro"/>
</dbReference>
<evidence type="ECO:0000256" key="7">
    <source>
        <dbReference type="ARBA" id="ARBA00023212"/>
    </source>
</evidence>
<keyword evidence="8" id="KW-0539">Nucleus</keyword>
<dbReference type="InterPro" id="IPR029136">
    <property type="entry name" value="MDM1"/>
</dbReference>
<evidence type="ECO:0000256" key="9">
    <source>
        <dbReference type="ARBA" id="ARBA00045771"/>
    </source>
</evidence>
<keyword evidence="5" id="KW-0963">Cytoplasm</keyword>
<evidence type="ECO:0000256" key="3">
    <source>
        <dbReference type="ARBA" id="ARBA00010494"/>
    </source>
</evidence>
<dbReference type="GO" id="GO:0005634">
    <property type="term" value="C:nucleus"/>
    <property type="evidence" value="ECO:0007669"/>
    <property type="project" value="UniProtKB-SubCell"/>
</dbReference>
<keyword evidence="12" id="KW-1185">Reference proteome</keyword>
<feature type="compositionally biased region" description="Polar residues" evidence="10">
    <location>
        <begin position="98"/>
        <end position="109"/>
    </location>
</feature>
<feature type="region of interest" description="Disordered" evidence="10">
    <location>
        <begin position="3126"/>
        <end position="3149"/>
    </location>
</feature>
<feature type="region of interest" description="Disordered" evidence="10">
    <location>
        <begin position="1200"/>
        <end position="1245"/>
    </location>
</feature>
<dbReference type="PANTHER" id="PTHR32078">
    <property type="entry name" value="NUCLEAR PROTEIN MDM1"/>
    <property type="match status" value="1"/>
</dbReference>
<feature type="region of interest" description="Disordered" evidence="10">
    <location>
        <begin position="44"/>
        <end position="184"/>
    </location>
</feature>
<feature type="compositionally biased region" description="Acidic residues" evidence="10">
    <location>
        <begin position="2542"/>
        <end position="2552"/>
    </location>
</feature>
<dbReference type="GO" id="GO:0046600">
    <property type="term" value="P:negative regulation of centriole replication"/>
    <property type="evidence" value="ECO:0007669"/>
    <property type="project" value="InterPro"/>
</dbReference>
<evidence type="ECO:0000256" key="8">
    <source>
        <dbReference type="ARBA" id="ARBA00023242"/>
    </source>
</evidence>
<feature type="region of interest" description="Disordered" evidence="10">
    <location>
        <begin position="1"/>
        <end position="29"/>
    </location>
</feature>
<evidence type="ECO:0000256" key="1">
    <source>
        <dbReference type="ARBA" id="ARBA00004114"/>
    </source>
</evidence>
<evidence type="ECO:0000313" key="11">
    <source>
        <dbReference type="EMBL" id="KAK3877430.1"/>
    </source>
</evidence>
<feature type="compositionally biased region" description="Polar residues" evidence="10">
    <location>
        <begin position="722"/>
        <end position="731"/>
    </location>
</feature>
<accession>A0AAE1FPX0</accession>
<feature type="compositionally biased region" description="Acidic residues" evidence="10">
    <location>
        <begin position="1839"/>
        <end position="1849"/>
    </location>
</feature>
<feature type="compositionally biased region" description="Basic and acidic residues" evidence="10">
    <location>
        <begin position="930"/>
        <end position="939"/>
    </location>
</feature>
<reference evidence="11" key="1">
    <citation type="submission" date="2023-10" db="EMBL/GenBank/DDBJ databases">
        <title>Genome assemblies of two species of porcelain crab, Petrolisthes cinctipes and Petrolisthes manimaculis (Anomura: Porcellanidae).</title>
        <authorList>
            <person name="Angst P."/>
        </authorList>
    </citation>
    <scope>NUCLEOTIDE SEQUENCE</scope>
    <source>
        <strain evidence="11">PB745_01</strain>
        <tissue evidence="11">Gill</tissue>
    </source>
</reference>
<feature type="region of interest" description="Disordered" evidence="10">
    <location>
        <begin position="1262"/>
        <end position="1281"/>
    </location>
</feature>
<feature type="region of interest" description="Disordered" evidence="10">
    <location>
        <begin position="3246"/>
        <end position="3297"/>
    </location>
</feature>
<comment type="caution">
    <text evidence="11">The sequence shown here is derived from an EMBL/GenBank/DDBJ whole genome shotgun (WGS) entry which is preliminary data.</text>
</comment>
<feature type="compositionally biased region" description="Basic and acidic residues" evidence="10">
    <location>
        <begin position="708"/>
        <end position="720"/>
    </location>
</feature>
<feature type="region of interest" description="Disordered" evidence="10">
    <location>
        <begin position="2218"/>
        <end position="2237"/>
    </location>
</feature>
<feature type="compositionally biased region" description="Basic and acidic residues" evidence="10">
    <location>
        <begin position="2435"/>
        <end position="2446"/>
    </location>
</feature>
<feature type="region of interest" description="Disordered" evidence="10">
    <location>
        <begin position="930"/>
        <end position="980"/>
    </location>
</feature>
<feature type="compositionally biased region" description="Acidic residues" evidence="10">
    <location>
        <begin position="3136"/>
        <end position="3145"/>
    </location>
</feature>
<sequence>MDSEERSRRLIQPPHRSRSEGPLGRDLDDDSFLVSEYKTQYAWVRRPPSFRGPEAAPLLEAEKPPLHSTKNQVNINGVAGGASAGPAGVGFNDIGPVTDSQPAGDQQPRTPRKSKSMGRIHGGGPGPEVGGGGAAGGPAEASGGGTQQQHDQAPPAPGPDTAAPTQHWHRGHRRTPSDGVAWRHSKGLEADRIVGGEMFGEDDKLSKRAYKSEYRKKFRPFSQYQYVDGKFHKVKGEETAAAGGSESPNNWYKEVIELRRQAGQYRHRGWGVETASERLAEIYSKQAELWEQVSRRSSLQALSLASASPSSRPISKAEKEIENSRRSSPIKHVSKTSRERPSTAPPKPKPAAVHAQKAADKTDGKTSKESTPRHHYERTTAASEDGLLITSPSRDKLEPFIPDDWSSRRSARRTPPITSPVKDGPIRRKANRASSAARPPPTKDPRSSVGGRSVSVGPENRSPKRTSRPPSTHAPAPTTKPERRPRPTSLSTSARRKGTDALPHRPSSHDEGRETKKASKAKPHDLTSSPKKGEDKSKVEKKHISEENDAKKDKEKEIIPKDGPKDAGVTSKEPVEALKESSVRKSTPEPRFDPEKYEPVVKTPPEPTRVKSPDQVMVKSPDPVNWTVPLDTGKTFTVTHNIPEGESARGTPSSEYRHTLESRTRQTPEPTKISQGSLVGTPVAAVTTEFKSQSQEQPKPTTATTVESKVDDKSLDKKPEVITSQTNLQDTKTTETKLPEDKPVAADILSSKVDTDKKLSETKAADTKAADTKAADIKPIDSKVKEPISSQPEIPVVKPADPKLSAVKPVVLESKPSEPVVPESKAAPETKKPDPIPEPKPFSAQPSQQMPPQQHVAPPSSSAPTQASPLDIIPPSGISWDGSQNSISDGACSSLVATSFDALDNSVINESFDVEESVLPETYHHHFTHNKEFSQDKHTSLGSHSSPSSVENDSAVYSPTSLHDDTHSQSSQQDGLYPSSLHDTEFPILLDTDNISHSLLNEDKPVSPTSDFSIQSLRKENQSLYSPLSQNNDLTTFHKSNASSLEKLDCTPQEDLFSTTDETQAQALSLMEELSKTEEVNPWSIDDGVPSQCLKEEDIVPFSNSTSSSPTQIPDAHFDQEETNIPTCEDKPQTPVIEEVHSSTVRSVPLFEEPVFPSLQTDLLAPSQSEDIQSPTIEHELATPNVEAKHSTLLAEHVPHSEHDISPSINKHDPQSPYSPISVSGGIQSPPLHEDDSIFNFTSSMPDFDSNDNSISSLVEASNQTSLHPSRKQSDTVSLENADDEILTTNLTNLNESFEELDTSSAERSQGLDIKTVNYDDHVETVQPEAEEEIVEDKYEFSLVVPSEAKINNDHIETTQPEDEDEEDNKDKYNFSLVVPPEAHNYDDDIMTRQPEVDDEEDNEDKYEYNVVVTPEAHNYDDDIMTRQPEDDEDNENKYEYNVVVTPEAHNYDDDIMTRQPEVVGDEDNEDKYEYNVVVTPEAHNYDDDIMTRQPEVDDEEDNEDKYEFSLVVPSESHKQEYEAGNGEDVESDFHNTSFEGQLLPSFANSNQGLIVKPVNDDDHIGAVQDEKHDEENVEDEYTFNMIIPSESIKVSEDKIVPDSSLSLNESFGELDTSSAERSQGLDIKTVNYDDHVETVQPEAEEEIVEDKYEFSLVVPSEAKINNDHIETTQPEDEDEEDNKDKYNFSLVVPPEAHNYDDDIMTRQPEVDDEEDNEDKYEYNVVVTPEAHNYDDDIMTRQPEDDEDNENKYEYNVVVPPEAHNHDDDIMTRQPEVVDEEDNEDKYEYNVVVTPEAHNYDDDIMTRQPEVDDDEDNEDKYEFSLVVPSESHKVLEQNSQDDDDNEDDLNTSFEGLDTTAFVNNSQVLTVKSVNYDEHVETVQPDVDDEENVDDKYEFNLVVPSETIKAEYQPENNVNIESEILNDSFEALNTPSFANDSQVLTVKPVNYDDHIETTQVEVEEEEDTSDKYDFSLVVPSEVHNNVENDSVATNPPSLNCSFEELDTSSENRSQGLTVKPVNVDDHVETVQPEAEEEIVEDKYEFSLVVPSEAKINNDHIETTQPEDEDEEDNKDKYNFSLVVPPEAHNYDDDIMTRQPEVDDEEDNEDKYEYNVVVTPEAHNYDDDIMTRQPEDDEDNENKYEYNVVVTPEAHNYDDDIMTRQPEVVGDEDNEDKYEYNVVVTPEAHNYDDDIMTRQPEVDDEEDNEDKYEFSLVVPSESHKQEYEAGNGEDVESDFHNTSFEGQLLPSFANSNQGLIVKPVNDDDHIGAVQDEKHDEENVEDEYTFNMIIPSESIKVSEDKIVPDSSLSLNESFEELDTSSAERSQGLDIKTVNYDDHVETVQPEAEEEIVEDKYEFSLVVPSEAKINNDHIETTQPEDEDEEDNKDKYNFSLVVPPEAHNYDDDIMTRQPEVDDEEDNEDKYEYNVVVTPEAHNYDDDIMTRQPEDDEDNENKYEYNVVVTPEAHNHDDDIMTRQPEVVGDEDNEDKYEYNVVVTPEAHNYDDDIMTRQPEVDDEEDNEDKYEFSLVVPSESHKVLEQNSQDDDDNEDDLNTSFEGLDTTAFVNNSQVLTVKSVNYDEHVETVQPDVDDEENVDDKYEFNLVVPSETIKDFGGDNVANSLSSLNEPSEELDILSGERSPGLTVKPISYDDHVETLQLEGYEEENTEIEDNFSVVDPLSSLDETDQVFQDDIDKEDVATSSLDVSMEGLNTSFVPEGNQDLTENFKKHIQQDADIFDKENSAAEDDDDESYAIRPEAAPESFSEEISQNINKDTVQNVPVTVDISQEIIEETASSAMSVPVTEEICQVNDEETVLNASVSEENSQVDNEDTDLNVPVTEEISQDINEEKDTAMNIPVTEEISQDNNEDIFLIAPFSEDSSQHFNEETDNTTRSVPVSEEICQVNDEDTVLNAAFNEDTVLNAAFNEDTALNAPFNEDTVLNAAFNEDTVLNAAFNEDTVLNAPFNEDTTLNAPVTEEISQNINEEVFLNAPFSEDNNQVLMDDIVSYDDQTQEIVQTDENVPSEISELDNALDIYSIESNRGSVALFDSDATVGNELSDKEYTDDKEFEELYNRSVLQAESPVPVADNDTKPLHSLDGFDSRTYSLSSHDLPSESINYDTNLESAAKDDDAASPADDDDDDDAVFNDNMIDDNKENIELGETDNLSEASVNYPAISSPSKDLSSDELFDQLSRGVNMLGDTEHMSEANDYEAINNNGHESNYTDKSFSSSAMNPFMYDIDNDEVKSHEVSDDDDEKNNAFSNGKSSPIDAIIQSKPFEDVKGNMNDNETELIGKSHGSAIEVNSSYNPFLSEETW</sequence>
<feature type="compositionally biased region" description="Low complexity" evidence="10">
    <location>
        <begin position="300"/>
        <end position="314"/>
    </location>
</feature>
<protein>
    <recommendedName>
        <fullName evidence="4">Nuclear protein MDM1</fullName>
    </recommendedName>
</protein>
<evidence type="ECO:0000256" key="4">
    <source>
        <dbReference type="ARBA" id="ARBA00013508"/>
    </source>
</evidence>
<feature type="compositionally biased region" description="Basic and acidic residues" evidence="10">
    <location>
        <begin position="753"/>
        <end position="786"/>
    </location>
</feature>
<feature type="compositionally biased region" description="Polar residues" evidence="10">
    <location>
        <begin position="667"/>
        <end position="678"/>
    </location>
</feature>